<dbReference type="GO" id="GO:0009229">
    <property type="term" value="P:thiamine diphosphate biosynthetic process"/>
    <property type="evidence" value="ECO:0007669"/>
    <property type="project" value="InterPro"/>
</dbReference>
<dbReference type="NCBIfam" id="TIGR01378">
    <property type="entry name" value="thi_PPkinase"/>
    <property type="match status" value="1"/>
</dbReference>
<keyword evidence="4" id="KW-0067">ATP-binding</keyword>
<evidence type="ECO:0000256" key="1">
    <source>
        <dbReference type="ARBA" id="ARBA00022679"/>
    </source>
</evidence>
<dbReference type="PANTHER" id="PTHR41299:SF1">
    <property type="entry name" value="THIAMINE PYROPHOSPHOKINASE"/>
    <property type="match status" value="1"/>
</dbReference>
<reference evidence="7 8" key="1">
    <citation type="journal article" date="2018" name="Elife">
        <title>Discovery and characterization of a prevalent human gut bacterial enzyme sufficient for the inactivation of a family of plant toxins.</title>
        <authorList>
            <person name="Koppel N."/>
            <person name="Bisanz J.E."/>
            <person name="Pandelia M.E."/>
            <person name="Turnbaugh P.J."/>
            <person name="Balskus E.P."/>
        </authorList>
    </citation>
    <scope>NUCLEOTIDE SEQUENCE [LARGE SCALE GENOMIC DNA]</scope>
    <source>
        <strain evidence="7 8">OB21 GAM31</strain>
    </source>
</reference>
<gene>
    <name evidence="7" type="ORF">C1881_07880</name>
</gene>
<dbReference type="InterPro" id="IPR007371">
    <property type="entry name" value="TPK_catalytic"/>
</dbReference>
<protein>
    <recommendedName>
        <fullName evidence="5">Thiamine diphosphokinase</fullName>
        <ecNumber evidence="5">2.7.6.2</ecNumber>
    </recommendedName>
</protein>
<keyword evidence="2" id="KW-0547">Nucleotide-binding</keyword>
<dbReference type="GO" id="GO:0005524">
    <property type="term" value="F:ATP binding"/>
    <property type="evidence" value="ECO:0007669"/>
    <property type="project" value="UniProtKB-KW"/>
</dbReference>
<evidence type="ECO:0000313" key="7">
    <source>
        <dbReference type="EMBL" id="RDB57015.1"/>
    </source>
</evidence>
<dbReference type="GO" id="GO:0004788">
    <property type="term" value="F:thiamine diphosphokinase activity"/>
    <property type="evidence" value="ECO:0007669"/>
    <property type="project" value="UniProtKB-UniRule"/>
</dbReference>
<dbReference type="InterPro" id="IPR006282">
    <property type="entry name" value="Thi_PPkinase"/>
</dbReference>
<dbReference type="InterPro" id="IPR053149">
    <property type="entry name" value="TPK"/>
</dbReference>
<dbReference type="EMBL" id="PPTO01000013">
    <property type="protein sequence ID" value="RDB57015.1"/>
    <property type="molecule type" value="Genomic_DNA"/>
</dbReference>
<comment type="caution">
    <text evidence="7">The sequence shown here is derived from an EMBL/GenBank/DDBJ whole genome shotgun (WGS) entry which is preliminary data.</text>
</comment>
<dbReference type="InterPro" id="IPR036759">
    <property type="entry name" value="TPK_catalytic_sf"/>
</dbReference>
<evidence type="ECO:0000256" key="5">
    <source>
        <dbReference type="NCBIfam" id="TIGR01378"/>
    </source>
</evidence>
<organism evidence="7 8">
    <name type="scientific">Slackia isoflavoniconvertens</name>
    <dbReference type="NCBI Taxonomy" id="572010"/>
    <lineage>
        <taxon>Bacteria</taxon>
        <taxon>Bacillati</taxon>
        <taxon>Actinomycetota</taxon>
        <taxon>Coriobacteriia</taxon>
        <taxon>Eggerthellales</taxon>
        <taxon>Eggerthellaceae</taxon>
        <taxon>Slackia</taxon>
    </lineage>
</organism>
<evidence type="ECO:0000256" key="3">
    <source>
        <dbReference type="ARBA" id="ARBA00022777"/>
    </source>
</evidence>
<dbReference type="GO" id="GO:0030975">
    <property type="term" value="F:thiamine binding"/>
    <property type="evidence" value="ECO:0007669"/>
    <property type="project" value="InterPro"/>
</dbReference>
<dbReference type="InterPro" id="IPR007373">
    <property type="entry name" value="Thiamin_PyroPKinase_B1-bd"/>
</dbReference>
<dbReference type="Pfam" id="PF04263">
    <property type="entry name" value="TPK_catalytic"/>
    <property type="match status" value="1"/>
</dbReference>
<keyword evidence="3 7" id="KW-0418">Kinase</keyword>
<evidence type="ECO:0000313" key="8">
    <source>
        <dbReference type="Proteomes" id="UP000253975"/>
    </source>
</evidence>
<dbReference type="Gene3D" id="3.40.50.10240">
    <property type="entry name" value="Thiamin pyrophosphokinase, catalytic domain"/>
    <property type="match status" value="1"/>
</dbReference>
<dbReference type="GO" id="GO:0006772">
    <property type="term" value="P:thiamine metabolic process"/>
    <property type="evidence" value="ECO:0007669"/>
    <property type="project" value="UniProtKB-UniRule"/>
</dbReference>
<keyword evidence="1" id="KW-0808">Transferase</keyword>
<dbReference type="GO" id="GO:0016301">
    <property type="term" value="F:kinase activity"/>
    <property type="evidence" value="ECO:0007669"/>
    <property type="project" value="UniProtKB-KW"/>
</dbReference>
<dbReference type="EC" id="2.7.6.2" evidence="5"/>
<feature type="domain" description="Thiamin pyrophosphokinase thiamin-binding" evidence="6">
    <location>
        <begin position="145"/>
        <end position="211"/>
    </location>
</feature>
<evidence type="ECO:0000256" key="4">
    <source>
        <dbReference type="ARBA" id="ARBA00022840"/>
    </source>
</evidence>
<dbReference type="PANTHER" id="PTHR41299">
    <property type="entry name" value="THIAMINE PYROPHOSPHOKINASE"/>
    <property type="match status" value="1"/>
</dbReference>
<proteinExistence type="predicted"/>
<accession>A0A369LFU3</accession>
<sequence length="225" mass="23555">MNRVRREDMPENRFSCALIGAASFDADHFSAEHFDKVIAVDGGFSSLCAIGVTPDFALGDFDSLGHVPQGVPIERHPVMKDDSDTALALEWALAHGMREVAVYGALGGRLDHTLATLSALVGAARAGMHAVAVGEGNVVVALAGGMSLEIAARNTGTFSVFSAPDASCGLTECGSLYEIENATLRNDVTLGLSNEFVGKPVSISLERGAVMVVLPRMPLSDIRIG</sequence>
<dbReference type="AlphaFoldDB" id="A0A369LFU3"/>
<evidence type="ECO:0000259" key="6">
    <source>
        <dbReference type="SMART" id="SM00983"/>
    </source>
</evidence>
<dbReference type="SUPFAM" id="SSF63999">
    <property type="entry name" value="Thiamin pyrophosphokinase, catalytic domain"/>
    <property type="match status" value="1"/>
</dbReference>
<dbReference type="SMART" id="SM00983">
    <property type="entry name" value="TPK_B1_binding"/>
    <property type="match status" value="1"/>
</dbReference>
<evidence type="ECO:0000256" key="2">
    <source>
        <dbReference type="ARBA" id="ARBA00022741"/>
    </source>
</evidence>
<name>A0A369LFU3_9ACTN</name>
<dbReference type="Proteomes" id="UP000253975">
    <property type="component" value="Unassembled WGS sequence"/>
</dbReference>
<dbReference type="CDD" id="cd07995">
    <property type="entry name" value="TPK"/>
    <property type="match status" value="1"/>
</dbReference>